<comment type="similarity">
    <text evidence="3">Belongs to the HARBI1 family.</text>
</comment>
<dbReference type="GO" id="GO:0046872">
    <property type="term" value="F:metal ion binding"/>
    <property type="evidence" value="ECO:0007669"/>
    <property type="project" value="UniProtKB-KW"/>
</dbReference>
<evidence type="ECO:0000256" key="7">
    <source>
        <dbReference type="ARBA" id="ARBA00023242"/>
    </source>
</evidence>
<evidence type="ECO:0000256" key="4">
    <source>
        <dbReference type="ARBA" id="ARBA00022722"/>
    </source>
</evidence>
<gene>
    <name evidence="10" type="ORF">PCANC_00586</name>
</gene>
<dbReference type="GO" id="GO:0016787">
    <property type="term" value="F:hydrolase activity"/>
    <property type="evidence" value="ECO:0007669"/>
    <property type="project" value="UniProtKB-KW"/>
</dbReference>
<dbReference type="Pfam" id="PF13359">
    <property type="entry name" value="DDE_Tnp_4"/>
    <property type="match status" value="1"/>
</dbReference>
<comment type="caution">
    <text evidence="10">The sequence shown here is derived from an EMBL/GenBank/DDBJ whole genome shotgun (WGS) entry which is preliminary data.</text>
</comment>
<dbReference type="EMBL" id="PGCJ01000003">
    <property type="protein sequence ID" value="PLW58419.1"/>
    <property type="molecule type" value="Genomic_DNA"/>
</dbReference>
<evidence type="ECO:0000256" key="3">
    <source>
        <dbReference type="ARBA" id="ARBA00006958"/>
    </source>
</evidence>
<organism evidence="10 11">
    <name type="scientific">Puccinia coronata f. sp. avenae</name>
    <dbReference type="NCBI Taxonomy" id="200324"/>
    <lineage>
        <taxon>Eukaryota</taxon>
        <taxon>Fungi</taxon>
        <taxon>Dikarya</taxon>
        <taxon>Basidiomycota</taxon>
        <taxon>Pucciniomycotina</taxon>
        <taxon>Pucciniomycetes</taxon>
        <taxon>Pucciniales</taxon>
        <taxon>Pucciniaceae</taxon>
        <taxon>Puccinia</taxon>
    </lineage>
</organism>
<dbReference type="OrthoDB" id="1681765at2759"/>
<dbReference type="PANTHER" id="PTHR22930:SF285">
    <property type="entry name" value="PROTEIN ALP1-LIKE"/>
    <property type="match status" value="1"/>
</dbReference>
<feature type="compositionally biased region" description="Acidic residues" evidence="8">
    <location>
        <begin position="337"/>
        <end position="350"/>
    </location>
</feature>
<dbReference type="AlphaFoldDB" id="A0A2N5W853"/>
<dbReference type="Proteomes" id="UP000235388">
    <property type="component" value="Unassembled WGS sequence"/>
</dbReference>
<evidence type="ECO:0000256" key="5">
    <source>
        <dbReference type="ARBA" id="ARBA00022723"/>
    </source>
</evidence>
<dbReference type="GO" id="GO:0005634">
    <property type="term" value="C:nucleus"/>
    <property type="evidence" value="ECO:0007669"/>
    <property type="project" value="UniProtKB-SubCell"/>
</dbReference>
<evidence type="ECO:0000313" key="10">
    <source>
        <dbReference type="EMBL" id="PLW58419.1"/>
    </source>
</evidence>
<keyword evidence="6" id="KW-0378">Hydrolase</keyword>
<comment type="cofactor">
    <cofactor evidence="1">
        <name>a divalent metal cation</name>
        <dbReference type="ChEBI" id="CHEBI:60240"/>
    </cofactor>
</comment>
<dbReference type="InterPro" id="IPR045249">
    <property type="entry name" value="HARBI1-like"/>
</dbReference>
<dbReference type="GO" id="GO:0004518">
    <property type="term" value="F:nuclease activity"/>
    <property type="evidence" value="ECO:0007669"/>
    <property type="project" value="UniProtKB-KW"/>
</dbReference>
<evidence type="ECO:0000256" key="6">
    <source>
        <dbReference type="ARBA" id="ARBA00022801"/>
    </source>
</evidence>
<keyword evidence="4" id="KW-0540">Nuclease</keyword>
<name>A0A2N5W853_9BASI</name>
<evidence type="ECO:0000256" key="8">
    <source>
        <dbReference type="SAM" id="MobiDB-lite"/>
    </source>
</evidence>
<keyword evidence="7" id="KW-0539">Nucleus</keyword>
<feature type="domain" description="DDE Tnp4" evidence="9">
    <location>
        <begin position="163"/>
        <end position="321"/>
    </location>
</feature>
<evidence type="ECO:0000256" key="2">
    <source>
        <dbReference type="ARBA" id="ARBA00004123"/>
    </source>
</evidence>
<feature type="region of interest" description="Disordered" evidence="8">
    <location>
        <begin position="337"/>
        <end position="367"/>
    </location>
</feature>
<dbReference type="PANTHER" id="PTHR22930">
    <property type="match status" value="1"/>
</dbReference>
<evidence type="ECO:0000313" key="11">
    <source>
        <dbReference type="Proteomes" id="UP000235388"/>
    </source>
</evidence>
<keyword evidence="11" id="KW-1185">Reference proteome</keyword>
<dbReference type="InterPro" id="IPR027806">
    <property type="entry name" value="HARBI1_dom"/>
</dbReference>
<comment type="subcellular location">
    <subcellularLocation>
        <location evidence="2">Nucleus</location>
    </subcellularLocation>
</comment>
<evidence type="ECO:0000259" key="9">
    <source>
        <dbReference type="Pfam" id="PF13359"/>
    </source>
</evidence>
<keyword evidence="5" id="KW-0479">Metal-binding</keyword>
<sequence length="394" mass="45013">MLKARLIPLPKPSVTARCAQPIQDIRPQGNVACPTFFPISSSTGSTTAFLISAAAAIGAIVILDYYHQDESPYYGDGGKATYVRFLLNVARPKLFKEITGLERNTFNHLVTEFREADLLEDGQSVTVEEQVLIFLDIVRYNNSMRQTAVKFQQGLYTVNHSTHNTSSWMKEQHHSQIALAKIRSVISWNVLAEVNFHFEFVYVLAGWEGSAHDTRVFNDATSKGLNIPNKRFFLADAGYGLQPGLMTPYRAVRYHLKEQASAGLRPSTRKELYNLRHATLRNIAERLFGCFKRKFSILKSAPEIELSKQIRLVYALCVLWNFLRKHKTLELLLEENDNAEDTSEGPDDTNDPSAIYSASQEDTLQKRRRDRLAKRLWTQYIQYTGRRVHSRNHN</sequence>
<accession>A0A2N5W853</accession>
<proteinExistence type="inferred from homology"/>
<protein>
    <recommendedName>
        <fullName evidence="9">DDE Tnp4 domain-containing protein</fullName>
    </recommendedName>
</protein>
<reference evidence="10 11" key="1">
    <citation type="submission" date="2017-11" db="EMBL/GenBank/DDBJ databases">
        <title>De novo assembly and phasing of dikaryotic genomes from two isolates of Puccinia coronata f. sp. avenae, the causal agent of oat crown rust.</title>
        <authorList>
            <person name="Miller M.E."/>
            <person name="Zhang Y."/>
            <person name="Omidvar V."/>
            <person name="Sperschneider J."/>
            <person name="Schwessinger B."/>
            <person name="Raley C."/>
            <person name="Palmer J.M."/>
            <person name="Garnica D."/>
            <person name="Upadhyaya N."/>
            <person name="Rathjen J."/>
            <person name="Taylor J.M."/>
            <person name="Park R.F."/>
            <person name="Dodds P.N."/>
            <person name="Hirsch C.D."/>
            <person name="Kianian S.F."/>
            <person name="Figueroa M."/>
        </authorList>
    </citation>
    <scope>NUCLEOTIDE SEQUENCE [LARGE SCALE GENOMIC DNA]</scope>
    <source>
        <strain evidence="10">12NC29</strain>
    </source>
</reference>
<evidence type="ECO:0000256" key="1">
    <source>
        <dbReference type="ARBA" id="ARBA00001968"/>
    </source>
</evidence>